<evidence type="ECO:0000256" key="2">
    <source>
        <dbReference type="SAM" id="MobiDB-lite"/>
    </source>
</evidence>
<reference evidence="4 5" key="1">
    <citation type="submission" date="2020-06" db="EMBL/GenBank/DDBJ databases">
        <title>Transcriptomic and genomic resources for Thalictrum thalictroides and T. hernandezii: Facilitating candidate gene discovery in an emerging model plant lineage.</title>
        <authorList>
            <person name="Arias T."/>
            <person name="Riano-Pachon D.M."/>
            <person name="Di Stilio V.S."/>
        </authorList>
    </citation>
    <scope>NUCLEOTIDE SEQUENCE [LARGE SCALE GENOMIC DNA]</scope>
    <source>
        <strain evidence="5">cv. WT478/WT964</strain>
        <tissue evidence="4">Leaves</tissue>
    </source>
</reference>
<name>A0A7J6VEX1_THATH</name>
<keyword evidence="5" id="KW-1185">Reference proteome</keyword>
<dbReference type="InterPro" id="IPR026960">
    <property type="entry name" value="RVT-Znf"/>
</dbReference>
<sequence length="821" mass="92351">EYGYYASVLVDIDLAQAIPDQILVEVEGQGLEFWQEIQLGKTPKFCNHCKVVGHLVSDCRILKKKIEEQGKIDKAKGVVVEPTKSLSKGQKKRQKRNKKAADNKGETVAQPNATATREDNNTVQQEKGEGSNTSPIDVDNNTVVEVDVQGKDTPLKTQNAQCSDSENGDSTTIEVEDSIEGQSPHIVPNSQESSQWIVGCSARVVEDSLPEESPLQVPTSIEEGDAMVVKDPDRGKFPLIVSQSSDNHSTRVVDASPIGKSPSTVPSTAVEEEDPRVRKSPPMILAMQKPAPKTGPEKEAENLLRSFWTDLTDQGKETPAEEPWQTQKRKSNRKGTGNPNTSTRLKDLVCRNNPVILGIAEPKIAPSSDAVQKLGLVNFDKSFLHNSSSIRRGNVWVLWKLGAPIFRIQQKLRRLKQVLKTWNREVFGDLDEKIKSAEQELFDWEELAENDNDNDHTDWVVDQKRKELEQLLMQKEVYWQQKSGAQWMNFGERSTAYFHGLYKLKTSQKMILELRNEEGTYITEQEQLKQHIVDYFTAKFAGTEVVQDADIIDMSIQHRLGLSDKDLKGCRHKLGDLAINGEWAIGPYMTIMLQLAGINQMPSFHDREDRLVWKHDNNGHFSVAGSFDLFRVKGAEPEWAKAVWLKAMHPRLSGMAWKICHGQVPVDSVLQKHGITIASRCYLCHNYEDSIAHLIWDCDTSRDIWSWLSSLFLFSSDFGNLQEAMQKCYRSSSLVKDVWKVSVMASMVEIWKSRNDVAFNDLGYNANKVWLAKVTSNRSVSAALSKGTNWASDGSVMNNLNLPLKLPKAPTVSAFSDFNKD</sequence>
<dbReference type="AlphaFoldDB" id="A0A7J6VEX1"/>
<comment type="caution">
    <text evidence="4">The sequence shown here is derived from an EMBL/GenBank/DDBJ whole genome shotgun (WGS) entry which is preliminary data.</text>
</comment>
<feature type="domain" description="Reverse transcriptase zinc-binding" evidence="3">
    <location>
        <begin position="621"/>
        <end position="705"/>
    </location>
</feature>
<feature type="compositionally biased region" description="Polar residues" evidence="2">
    <location>
        <begin position="334"/>
        <end position="343"/>
    </location>
</feature>
<feature type="region of interest" description="Disordered" evidence="2">
    <location>
        <begin position="247"/>
        <end position="277"/>
    </location>
</feature>
<feature type="region of interest" description="Disordered" evidence="2">
    <location>
        <begin position="314"/>
        <end position="345"/>
    </location>
</feature>
<gene>
    <name evidence="4" type="ORF">FRX31_026769</name>
</gene>
<feature type="non-terminal residue" evidence="4">
    <location>
        <position position="1"/>
    </location>
</feature>
<feature type="region of interest" description="Disordered" evidence="2">
    <location>
        <begin position="79"/>
        <end position="172"/>
    </location>
</feature>
<dbReference type="OrthoDB" id="1433654at2759"/>
<dbReference type="EMBL" id="JABWDY010033138">
    <property type="protein sequence ID" value="KAF5183644.1"/>
    <property type="molecule type" value="Genomic_DNA"/>
</dbReference>
<protein>
    <recommendedName>
        <fullName evidence="3">Reverse transcriptase zinc-binding domain-containing protein</fullName>
    </recommendedName>
</protein>
<proteinExistence type="predicted"/>
<organism evidence="4 5">
    <name type="scientific">Thalictrum thalictroides</name>
    <name type="common">Rue-anemone</name>
    <name type="synonym">Anemone thalictroides</name>
    <dbReference type="NCBI Taxonomy" id="46969"/>
    <lineage>
        <taxon>Eukaryota</taxon>
        <taxon>Viridiplantae</taxon>
        <taxon>Streptophyta</taxon>
        <taxon>Embryophyta</taxon>
        <taxon>Tracheophyta</taxon>
        <taxon>Spermatophyta</taxon>
        <taxon>Magnoliopsida</taxon>
        <taxon>Ranunculales</taxon>
        <taxon>Ranunculaceae</taxon>
        <taxon>Thalictroideae</taxon>
        <taxon>Thalictrum</taxon>
    </lineage>
</organism>
<feature type="compositionally biased region" description="Low complexity" evidence="2">
    <location>
        <begin position="137"/>
        <end position="147"/>
    </location>
</feature>
<evidence type="ECO:0000313" key="4">
    <source>
        <dbReference type="EMBL" id="KAF5183644.1"/>
    </source>
</evidence>
<evidence type="ECO:0000259" key="3">
    <source>
        <dbReference type="Pfam" id="PF13966"/>
    </source>
</evidence>
<dbReference type="Proteomes" id="UP000554482">
    <property type="component" value="Unassembled WGS sequence"/>
</dbReference>
<feature type="compositionally biased region" description="Polar residues" evidence="2">
    <location>
        <begin position="155"/>
        <end position="172"/>
    </location>
</feature>
<feature type="compositionally biased region" description="Basic residues" evidence="2">
    <location>
        <begin position="89"/>
        <end position="98"/>
    </location>
</feature>
<dbReference type="Pfam" id="PF13966">
    <property type="entry name" value="zf-RVT"/>
    <property type="match status" value="1"/>
</dbReference>
<keyword evidence="1" id="KW-0175">Coiled coil</keyword>
<accession>A0A7J6VEX1</accession>
<evidence type="ECO:0000256" key="1">
    <source>
        <dbReference type="SAM" id="Coils"/>
    </source>
</evidence>
<feature type="compositionally biased region" description="Polar residues" evidence="2">
    <location>
        <begin position="109"/>
        <end position="135"/>
    </location>
</feature>
<feature type="coiled-coil region" evidence="1">
    <location>
        <begin position="405"/>
        <end position="454"/>
    </location>
</feature>
<evidence type="ECO:0000313" key="5">
    <source>
        <dbReference type="Proteomes" id="UP000554482"/>
    </source>
</evidence>